<organism evidence="10 11">
    <name type="scientific">Chytriomyces confervae</name>
    <dbReference type="NCBI Taxonomy" id="246404"/>
    <lineage>
        <taxon>Eukaryota</taxon>
        <taxon>Fungi</taxon>
        <taxon>Fungi incertae sedis</taxon>
        <taxon>Chytridiomycota</taxon>
        <taxon>Chytridiomycota incertae sedis</taxon>
        <taxon>Chytridiomycetes</taxon>
        <taxon>Chytridiales</taxon>
        <taxon>Chytriomycetaceae</taxon>
        <taxon>Chytriomyces</taxon>
    </lineage>
</organism>
<evidence type="ECO:0000256" key="5">
    <source>
        <dbReference type="ARBA" id="ARBA00022692"/>
    </source>
</evidence>
<dbReference type="EMBL" id="QEAP01000020">
    <property type="protein sequence ID" value="TPX77475.1"/>
    <property type="molecule type" value="Genomic_DNA"/>
</dbReference>
<comment type="similarity">
    <text evidence="2">Belongs to the MNN1/MNT family.</text>
</comment>
<sequence>MGCLKLPRRRVTTLFLVLLVGLVTVYRMSLSVASQGHESAPWVDRSMDKVKVKDVAKKVDNGVNVNMHQANLLAKAKAGVQYESAARMVQQEEKQALNLADSYADHGEDDMSVLETDSPAGVDLAQMQILDLLNGESESDEYSKSAQLFGGSLLSNSFSLKSAWKTAHAYALGTRHLQYNRTDFLEMGRRARALRIAYTLLHDKRDMHVMLASLGTPHFNLDKDSKSLKLAKMDTQLKAIVSSLEQLMYPWLSGSRFKNIHALQAFAKDGAVRGTERGIILSTGRGHFELAIHVIVSLRNVLSCNLPIEVHHMGPDDLDSNMLSAFRALPGVKTVDVWDYWGEEAKQIGGWAVKPFALLASNFTQVMFIDADAVFVQSPEVLFTKSEIFKKYGQLFYHDRTITGYDQCRKWFNGFVPYASKYSESLRFQKKDTVHEQESGVVLIDKSRTDVLHALLTTAKMNMKVERDGITYKMMHGDKESYWMSWELVRVPYKFSTGYGGTIGYKNDDNAVCGGLYHTDEYLKPLWWNGGVVANKHVKKTEGLLQYEYAAYDLEGKDIRWDWETATTPFCLRPKFAGQKVVVSELTAAEVVVTKKLVQLYKGIIDVGWKSYMKDNYGWES</sequence>
<dbReference type="InterPro" id="IPR022751">
    <property type="entry name" value="Alpha_mannosyltransferase"/>
</dbReference>
<evidence type="ECO:0000256" key="4">
    <source>
        <dbReference type="ARBA" id="ARBA00022679"/>
    </source>
</evidence>
<dbReference type="OrthoDB" id="430354at2759"/>
<proteinExistence type="inferred from homology"/>
<evidence type="ECO:0000256" key="6">
    <source>
        <dbReference type="ARBA" id="ARBA00022968"/>
    </source>
</evidence>
<reference evidence="10 11" key="1">
    <citation type="journal article" date="2019" name="Sci. Rep.">
        <title>Comparative genomics of chytrid fungi reveal insights into the obligate biotrophic and pathogenic lifestyle of Synchytrium endobioticum.</title>
        <authorList>
            <person name="van de Vossenberg B.T.L.H."/>
            <person name="Warris S."/>
            <person name="Nguyen H.D.T."/>
            <person name="van Gent-Pelzer M.P.E."/>
            <person name="Joly D.L."/>
            <person name="van de Geest H.C."/>
            <person name="Bonants P.J.M."/>
            <person name="Smith D.S."/>
            <person name="Levesque C.A."/>
            <person name="van der Lee T.A.J."/>
        </authorList>
    </citation>
    <scope>NUCLEOTIDE SEQUENCE [LARGE SCALE GENOMIC DNA]</scope>
    <source>
        <strain evidence="10 11">CBS 675.73</strain>
    </source>
</reference>
<dbReference type="STRING" id="246404.A0A507FPH2"/>
<dbReference type="GO" id="GO:0006493">
    <property type="term" value="P:protein O-linked glycosylation"/>
    <property type="evidence" value="ECO:0007669"/>
    <property type="project" value="TreeGrafter"/>
</dbReference>
<keyword evidence="3" id="KW-0328">Glycosyltransferase</keyword>
<evidence type="ECO:0000256" key="8">
    <source>
        <dbReference type="ARBA" id="ARBA00023136"/>
    </source>
</evidence>
<dbReference type="Pfam" id="PF11051">
    <property type="entry name" value="Mannosyl_trans3"/>
    <property type="match status" value="1"/>
</dbReference>
<dbReference type="AlphaFoldDB" id="A0A507FPH2"/>
<dbReference type="PANTHER" id="PTHR31392:SF1">
    <property type="entry name" value="ALPHA-1,3-MANNOSYLTRANSFERASE MNN1-RELATED"/>
    <property type="match status" value="1"/>
</dbReference>
<evidence type="ECO:0000256" key="1">
    <source>
        <dbReference type="ARBA" id="ARBA00004606"/>
    </source>
</evidence>
<dbReference type="Proteomes" id="UP000320333">
    <property type="component" value="Unassembled WGS sequence"/>
</dbReference>
<accession>A0A507FPH2</accession>
<comment type="caution">
    <text evidence="10">The sequence shown here is derived from an EMBL/GenBank/DDBJ whole genome shotgun (WGS) entry which is preliminary data.</text>
</comment>
<evidence type="ECO:0008006" key="12">
    <source>
        <dbReference type="Google" id="ProtNLM"/>
    </source>
</evidence>
<name>A0A507FPH2_9FUNG</name>
<dbReference type="GO" id="GO:0000033">
    <property type="term" value="F:alpha-1,3-mannosyltransferase activity"/>
    <property type="evidence" value="ECO:0007669"/>
    <property type="project" value="TreeGrafter"/>
</dbReference>
<dbReference type="PANTHER" id="PTHR31392">
    <property type="entry name" value="ALPHA-1,3-MANNOSYLTRANSFERASE MNN1-RELATED"/>
    <property type="match status" value="1"/>
</dbReference>
<dbReference type="GO" id="GO:0005794">
    <property type="term" value="C:Golgi apparatus"/>
    <property type="evidence" value="ECO:0007669"/>
    <property type="project" value="TreeGrafter"/>
</dbReference>
<evidence type="ECO:0000313" key="11">
    <source>
        <dbReference type="Proteomes" id="UP000320333"/>
    </source>
</evidence>
<evidence type="ECO:0000256" key="2">
    <source>
        <dbReference type="ARBA" id="ARBA00009105"/>
    </source>
</evidence>
<keyword evidence="11" id="KW-1185">Reference proteome</keyword>
<evidence type="ECO:0000313" key="10">
    <source>
        <dbReference type="EMBL" id="TPX77475.1"/>
    </source>
</evidence>
<keyword evidence="5" id="KW-0812">Transmembrane</keyword>
<protein>
    <recommendedName>
        <fullName evidence="12">Alpha-1,3-mannosyltransferase</fullName>
    </recommendedName>
</protein>
<comment type="subcellular location">
    <subcellularLocation>
        <location evidence="1">Membrane</location>
        <topology evidence="1">Single-pass type II membrane protein</topology>
    </subcellularLocation>
</comment>
<keyword evidence="7" id="KW-1133">Transmembrane helix</keyword>
<evidence type="ECO:0000256" key="3">
    <source>
        <dbReference type="ARBA" id="ARBA00022676"/>
    </source>
</evidence>
<keyword evidence="6" id="KW-0735">Signal-anchor</keyword>
<keyword evidence="4" id="KW-0808">Transferase</keyword>
<dbReference type="GO" id="GO:0016020">
    <property type="term" value="C:membrane"/>
    <property type="evidence" value="ECO:0007669"/>
    <property type="project" value="UniProtKB-SubCell"/>
</dbReference>
<dbReference type="InterPro" id="IPR029044">
    <property type="entry name" value="Nucleotide-diphossugar_trans"/>
</dbReference>
<keyword evidence="8" id="KW-0472">Membrane</keyword>
<dbReference type="SUPFAM" id="SSF53448">
    <property type="entry name" value="Nucleotide-diphospho-sugar transferases"/>
    <property type="match status" value="1"/>
</dbReference>
<gene>
    <name evidence="10" type="ORF">CcCBS67573_g01244</name>
</gene>
<evidence type="ECO:0000256" key="7">
    <source>
        <dbReference type="ARBA" id="ARBA00022989"/>
    </source>
</evidence>
<keyword evidence="9" id="KW-0325">Glycoprotein</keyword>
<evidence type="ECO:0000256" key="9">
    <source>
        <dbReference type="ARBA" id="ARBA00023180"/>
    </source>
</evidence>